<keyword evidence="2" id="KW-0472">Membrane</keyword>
<reference evidence="3 5" key="2">
    <citation type="journal article" date="2013" name="Nature">
        <title>Insights into bilaterian evolution from three spiralian genomes.</title>
        <authorList>
            <person name="Simakov O."/>
            <person name="Marletaz F."/>
            <person name="Cho S.J."/>
            <person name="Edsinger-Gonzales E."/>
            <person name="Havlak P."/>
            <person name="Hellsten U."/>
            <person name="Kuo D.H."/>
            <person name="Larsson T."/>
            <person name="Lv J."/>
            <person name="Arendt D."/>
            <person name="Savage R."/>
            <person name="Osoegawa K."/>
            <person name="de Jong P."/>
            <person name="Grimwood J."/>
            <person name="Chapman J.A."/>
            <person name="Shapiro H."/>
            <person name="Aerts A."/>
            <person name="Otillar R.P."/>
            <person name="Terry A.Y."/>
            <person name="Boore J.L."/>
            <person name="Grigoriev I.V."/>
            <person name="Lindberg D.R."/>
            <person name="Seaver E.C."/>
            <person name="Weisblat D.A."/>
            <person name="Putnam N.H."/>
            <person name="Rokhsar D.S."/>
        </authorList>
    </citation>
    <scope>NUCLEOTIDE SEQUENCE</scope>
</reference>
<accession>T1F3D4</accession>
<feature type="compositionally biased region" description="Low complexity" evidence="1">
    <location>
        <begin position="145"/>
        <end position="170"/>
    </location>
</feature>
<protein>
    <submittedName>
        <fullName evidence="3 4">Uncharacterized protein</fullName>
    </submittedName>
</protein>
<evidence type="ECO:0000313" key="5">
    <source>
        <dbReference type="Proteomes" id="UP000015101"/>
    </source>
</evidence>
<evidence type="ECO:0000313" key="3">
    <source>
        <dbReference type="EMBL" id="ESO07405.1"/>
    </source>
</evidence>
<sequence length="213" mass="24259">MDCQYYDGQTGQLNATTCTADAKFLAVCMRKKCTNKWNVYRDKDNLNAKYFKFLTKESCELCCDIVGAGCSGYGYDEQSKACRINYSASLSDLRDPNNALIVGVILGAPIIILTVVILVFSYKYNKLKKHQVPIKVTSLREENDYNSNHSINNNNNDDNSNNNDNNVNKFNNKKKKSKIYDDEHASVGVGLFVFMLVLLYIACLLTYWNKRYN</sequence>
<dbReference type="HOGENOM" id="CLU_1295618_0_0_1"/>
<proteinExistence type="predicted"/>
<gene>
    <name evidence="4" type="primary">20203333</name>
    <name evidence="3" type="ORF">HELRODRAFT_170739</name>
</gene>
<evidence type="ECO:0000313" key="4">
    <source>
        <dbReference type="EnsemblMetazoa" id="HelroP170739"/>
    </source>
</evidence>
<dbReference type="CTD" id="20203333"/>
<reference evidence="5" key="1">
    <citation type="submission" date="2012-12" db="EMBL/GenBank/DDBJ databases">
        <authorList>
            <person name="Hellsten U."/>
            <person name="Grimwood J."/>
            <person name="Chapman J.A."/>
            <person name="Shapiro H."/>
            <person name="Aerts A."/>
            <person name="Otillar R.P."/>
            <person name="Terry A.Y."/>
            <person name="Boore J.L."/>
            <person name="Simakov O."/>
            <person name="Marletaz F."/>
            <person name="Cho S.-J."/>
            <person name="Edsinger-Gonzales E."/>
            <person name="Havlak P."/>
            <person name="Kuo D.-H."/>
            <person name="Larsson T."/>
            <person name="Lv J."/>
            <person name="Arendt D."/>
            <person name="Savage R."/>
            <person name="Osoegawa K."/>
            <person name="de Jong P."/>
            <person name="Lindberg D.R."/>
            <person name="Seaver E.C."/>
            <person name="Weisblat D.A."/>
            <person name="Putnam N.H."/>
            <person name="Grigoriev I.V."/>
            <person name="Rokhsar D.S."/>
        </authorList>
    </citation>
    <scope>NUCLEOTIDE SEQUENCE</scope>
</reference>
<dbReference type="GeneID" id="20203333"/>
<dbReference type="EMBL" id="AMQM01003669">
    <property type="status" value="NOT_ANNOTATED_CDS"/>
    <property type="molecule type" value="Genomic_DNA"/>
</dbReference>
<evidence type="ECO:0000256" key="1">
    <source>
        <dbReference type="SAM" id="MobiDB-lite"/>
    </source>
</evidence>
<dbReference type="AlphaFoldDB" id="T1F3D4"/>
<dbReference type="Proteomes" id="UP000015101">
    <property type="component" value="Unassembled WGS sequence"/>
</dbReference>
<dbReference type="KEGG" id="hro:HELRODRAFT_170739"/>
<keyword evidence="2" id="KW-0812">Transmembrane</keyword>
<name>T1F3D4_HELRO</name>
<dbReference type="EMBL" id="KB096222">
    <property type="protein sequence ID" value="ESO07405.1"/>
    <property type="molecule type" value="Genomic_DNA"/>
</dbReference>
<dbReference type="RefSeq" id="XP_009014783.1">
    <property type="nucleotide sequence ID" value="XM_009016535.1"/>
</dbReference>
<dbReference type="InParanoid" id="T1F3D4"/>
<dbReference type="EnsemblMetazoa" id="HelroT170739">
    <property type="protein sequence ID" value="HelroP170739"/>
    <property type="gene ID" value="HelroG170739"/>
</dbReference>
<keyword evidence="5" id="KW-1185">Reference proteome</keyword>
<feature type="region of interest" description="Disordered" evidence="1">
    <location>
        <begin position="145"/>
        <end position="171"/>
    </location>
</feature>
<feature type="transmembrane region" description="Helical" evidence="2">
    <location>
        <begin position="99"/>
        <end position="120"/>
    </location>
</feature>
<keyword evidence="2" id="KW-1133">Transmembrane helix</keyword>
<organism evidence="4 5">
    <name type="scientific">Helobdella robusta</name>
    <name type="common">Californian leech</name>
    <dbReference type="NCBI Taxonomy" id="6412"/>
    <lineage>
        <taxon>Eukaryota</taxon>
        <taxon>Metazoa</taxon>
        <taxon>Spiralia</taxon>
        <taxon>Lophotrochozoa</taxon>
        <taxon>Annelida</taxon>
        <taxon>Clitellata</taxon>
        <taxon>Hirudinea</taxon>
        <taxon>Rhynchobdellida</taxon>
        <taxon>Glossiphoniidae</taxon>
        <taxon>Helobdella</taxon>
    </lineage>
</organism>
<evidence type="ECO:0000256" key="2">
    <source>
        <dbReference type="SAM" id="Phobius"/>
    </source>
</evidence>
<feature type="transmembrane region" description="Helical" evidence="2">
    <location>
        <begin position="185"/>
        <end position="208"/>
    </location>
</feature>
<reference evidence="4" key="3">
    <citation type="submission" date="2015-06" db="UniProtKB">
        <authorList>
            <consortium name="EnsemblMetazoa"/>
        </authorList>
    </citation>
    <scope>IDENTIFICATION</scope>
</reference>